<dbReference type="Gene3D" id="3.40.50.720">
    <property type="entry name" value="NAD(P)-binding Rossmann-like Domain"/>
    <property type="match status" value="1"/>
</dbReference>
<dbReference type="InterPro" id="IPR009081">
    <property type="entry name" value="PP-bd_ACP"/>
</dbReference>
<keyword evidence="2" id="KW-0597">Phosphoprotein</keyword>
<dbReference type="EMBL" id="NAJL01000074">
    <property type="protein sequence ID" value="TKA22449.1"/>
    <property type="molecule type" value="Genomic_DNA"/>
</dbReference>
<dbReference type="InterPro" id="IPR000873">
    <property type="entry name" value="AMP-dep_synth/lig_dom"/>
</dbReference>
<accession>A0A4V5N398</accession>
<dbReference type="InterPro" id="IPR036736">
    <property type="entry name" value="ACP-like_sf"/>
</dbReference>
<evidence type="ECO:0000259" key="3">
    <source>
        <dbReference type="PROSITE" id="PS50075"/>
    </source>
</evidence>
<dbReference type="GO" id="GO:0031177">
    <property type="term" value="F:phosphopantetheine binding"/>
    <property type="evidence" value="ECO:0007669"/>
    <property type="project" value="InterPro"/>
</dbReference>
<evidence type="ECO:0000313" key="4">
    <source>
        <dbReference type="EMBL" id="TKA22449.1"/>
    </source>
</evidence>
<evidence type="ECO:0000313" key="5">
    <source>
        <dbReference type="Proteomes" id="UP000308549"/>
    </source>
</evidence>
<dbReference type="PANTHER" id="PTHR43439:SF2">
    <property type="entry name" value="ENZYME, PUTATIVE (JCVI)-RELATED"/>
    <property type="match status" value="1"/>
</dbReference>
<protein>
    <recommendedName>
        <fullName evidence="3">Carrier domain-containing protein</fullName>
    </recommendedName>
</protein>
<dbReference type="PROSITE" id="PS00012">
    <property type="entry name" value="PHOSPHOPANTETHEINE"/>
    <property type="match status" value="1"/>
</dbReference>
<proteinExistence type="predicted"/>
<dbReference type="Gene3D" id="3.40.50.12780">
    <property type="entry name" value="N-terminal domain of ligase-like"/>
    <property type="match status" value="1"/>
</dbReference>
<dbReference type="Pfam" id="PF23562">
    <property type="entry name" value="AMP-binding_C_3"/>
    <property type="match status" value="1"/>
</dbReference>
<dbReference type="AlphaFoldDB" id="A0A4V5N398"/>
<dbReference type="InterPro" id="IPR006162">
    <property type="entry name" value="Ppantetheine_attach_site"/>
</dbReference>
<dbReference type="InterPro" id="IPR051414">
    <property type="entry name" value="Adenylate-forming_Reductase"/>
</dbReference>
<name>A0A4V5N398_9PEZI</name>
<keyword evidence="5" id="KW-1185">Reference proteome</keyword>
<dbReference type="InterPro" id="IPR020806">
    <property type="entry name" value="PKS_PP-bd"/>
</dbReference>
<dbReference type="SUPFAM" id="SSF47336">
    <property type="entry name" value="ACP-like"/>
    <property type="match status" value="1"/>
</dbReference>
<sequence>MVLSSPPIGRNNKEAASMDANYFTCTLGQAAALGIRQPHHTANNLVDALAEEHPNLPAVGFPRPGKEPDHHWTDLVFTFNDIKTGRDNAAAKLLKDGKRTLSARQTVGLLCPSTPEFLFTWLALMRLGHSVLLIAPQCQPGAIASLCKTCAVTILYCDEVYREQANEAVRLSTEESDALLEVACLPFAGDDLQKTAFVRPESDGLALPIVEVDENDTAYLHHTSGTSSGMPKPIPQTHRAGVGVLPSFTDGHTAATFTTTPLYHGGIADLFRAWTSKSLIWLFPGKKVPITATNIIKCLHLASDEHVKRKLPAVKYFSSVPYVLQMMEADHRGLQYLQDMAIVGVGGAALPAEVGDRLVEQGVNLISRFGSAECGFLMSSHREYGKDKDWQYLRVAPGVEKYVGFESQADGELSELVVLAGWPHMAKRNREDGSFATADLFAPHSSTPGAWRYHSRADSQLTLITGKKFDPAPLEASIATSDLLDDVLIFGNGRPYPGALLFKSQQSKGLTDRELRGRIWPAMEKLNGESQDHARIPRHMLVSMNLLSKPLEKSSKGTLLRGAVEKRFQQEIEDAYDQMDNDSTATDVTDEQLPAVVRNIVQSVVNKGAMLEDTTDLFSYGVDSVAGMQIRGKLRRLLPQSANQLPINVVEDCGNAVKLAEFVRRRRHGEADTNAGAATSEHRYMEELVEEYSRFINVPATDALANGSTREDAGEVVVLTGATGALGAHVLDQYRKSKSVKKIYCLVRGADEHAASERVSKALAQRHLQSLSSDNSDGKVVVLQAALGEARLGLDKGIYDRVAKQATVIMHVAWSVNFRMKLRSFVKDNIAGVTNLINLALASPRSKPPAFGLCSSVASVMAYQGRSVPEEPTDDPSTATELGYSQSKWVAERICQRANDTTKMKDRISVFRVGQLAGDTINGVWNTKEAWPMMLSAVKVTQSLPELDDKLDWLPVDIAASALIQGVDASASERGLTVYHVVNDNDRPTWSDLLTWMQRHEKFDVVSPRHWVRQLESAIDSGSQHPSGQLLDHWKQAYCRDREDDGESGPASFAMERTKAALPALRNVEPVDEKYFGKLWAWIQESV</sequence>
<dbReference type="Pfam" id="PF00550">
    <property type="entry name" value="PP-binding"/>
    <property type="match status" value="1"/>
</dbReference>
<dbReference type="OrthoDB" id="429813at2759"/>
<dbReference type="InterPro" id="IPR042099">
    <property type="entry name" value="ANL_N_sf"/>
</dbReference>
<dbReference type="Proteomes" id="UP000308549">
    <property type="component" value="Unassembled WGS sequence"/>
</dbReference>
<dbReference type="InterPro" id="IPR013120">
    <property type="entry name" value="FAR_NAD-bd"/>
</dbReference>
<dbReference type="SUPFAM" id="SSF51735">
    <property type="entry name" value="NAD(P)-binding Rossmann-fold domains"/>
    <property type="match status" value="1"/>
</dbReference>
<dbReference type="PROSITE" id="PS50075">
    <property type="entry name" value="CARRIER"/>
    <property type="match status" value="1"/>
</dbReference>
<comment type="caution">
    <text evidence="4">The sequence shown here is derived from an EMBL/GenBank/DDBJ whole genome shotgun (WGS) entry which is preliminary data.</text>
</comment>
<dbReference type="InterPro" id="IPR036291">
    <property type="entry name" value="NAD(P)-bd_dom_sf"/>
</dbReference>
<organism evidence="4 5">
    <name type="scientific">Salinomyces thailandicus</name>
    <dbReference type="NCBI Taxonomy" id="706561"/>
    <lineage>
        <taxon>Eukaryota</taxon>
        <taxon>Fungi</taxon>
        <taxon>Dikarya</taxon>
        <taxon>Ascomycota</taxon>
        <taxon>Pezizomycotina</taxon>
        <taxon>Dothideomycetes</taxon>
        <taxon>Dothideomycetidae</taxon>
        <taxon>Mycosphaerellales</taxon>
        <taxon>Teratosphaeriaceae</taxon>
        <taxon>Salinomyces</taxon>
    </lineage>
</organism>
<evidence type="ECO:0000256" key="1">
    <source>
        <dbReference type="ARBA" id="ARBA00022450"/>
    </source>
</evidence>
<gene>
    <name evidence="4" type="ORF">B0A50_07992</name>
</gene>
<dbReference type="PANTHER" id="PTHR43439">
    <property type="entry name" value="PHENYLACETATE-COENZYME A LIGASE"/>
    <property type="match status" value="1"/>
</dbReference>
<dbReference type="SUPFAM" id="SSF56801">
    <property type="entry name" value="Acetyl-CoA synthetase-like"/>
    <property type="match status" value="1"/>
</dbReference>
<dbReference type="Pfam" id="PF00501">
    <property type="entry name" value="AMP-binding"/>
    <property type="match status" value="1"/>
</dbReference>
<dbReference type="Pfam" id="PF07993">
    <property type="entry name" value="NAD_binding_4"/>
    <property type="match status" value="1"/>
</dbReference>
<feature type="domain" description="Carrier" evidence="3">
    <location>
        <begin position="588"/>
        <end position="667"/>
    </location>
</feature>
<evidence type="ECO:0000256" key="2">
    <source>
        <dbReference type="ARBA" id="ARBA00022553"/>
    </source>
</evidence>
<keyword evidence="1" id="KW-0596">Phosphopantetheine</keyword>
<dbReference type="SMART" id="SM00823">
    <property type="entry name" value="PKS_PP"/>
    <property type="match status" value="1"/>
</dbReference>
<reference evidence="4 5" key="1">
    <citation type="submission" date="2017-03" db="EMBL/GenBank/DDBJ databases">
        <title>Genomes of endolithic fungi from Antarctica.</title>
        <authorList>
            <person name="Coleine C."/>
            <person name="Masonjones S."/>
            <person name="Stajich J.E."/>
        </authorList>
    </citation>
    <scope>NUCLEOTIDE SEQUENCE [LARGE SCALE GENOMIC DNA]</scope>
    <source>
        <strain evidence="4 5">CCFEE 6315</strain>
    </source>
</reference>